<dbReference type="RefSeq" id="WP_307233648.1">
    <property type="nucleotide sequence ID" value="NZ_JAUSVF010000002.1"/>
</dbReference>
<protein>
    <submittedName>
        <fullName evidence="8">Aryl-alcohol dehydrogenase</fullName>
        <ecNumber evidence="8">1.1.1.90</ecNumber>
    </submittedName>
</protein>
<evidence type="ECO:0000256" key="4">
    <source>
        <dbReference type="ARBA" id="ARBA00022833"/>
    </source>
</evidence>
<dbReference type="Proteomes" id="UP001230207">
    <property type="component" value="Unassembled WGS sequence"/>
</dbReference>
<dbReference type="EMBL" id="JAUSVF010000002">
    <property type="protein sequence ID" value="MDQ0322071.1"/>
    <property type="molecule type" value="Genomic_DNA"/>
</dbReference>
<accession>A0ABU0BWP7</accession>
<evidence type="ECO:0000313" key="8">
    <source>
        <dbReference type="EMBL" id="MDQ0322071.1"/>
    </source>
</evidence>
<dbReference type="EC" id="1.1.1.90" evidence="8"/>
<sequence>MLKTIAAVVKNAKAPFELVEIELPDPGPREVLIRIVGVGICHTDLASRDGLLGAPFPSIFGHEGSGVVEKTGSQVTKLEPGDHVVLSPDSDGTCRHCQRGFPMYCDQYPELNFQTNPEGPRASVLNGGRTYLKYFGQSSFAGYALASDRNAIKVTKDVPLKILGPLGCGVQTGAGTVMNGLRPHAGSTMVVLGTGAVGLSAIMGALICGCSDIIAVSRTPDRLELAKTLGASDTINTNEETDLAAAIRARLPAGADYILDAAGAPGLIGPAIGGLGKLGTLALVAVPPTVDRTIELPWFPTLLQGQSVSGFVEGNSIPEVFIPQMIELYRLGRFPFDKLLQFYPFDKINQAVEDQIAGKVVKAILELSTA</sequence>
<dbReference type="InterPro" id="IPR013149">
    <property type="entry name" value="ADH-like_C"/>
</dbReference>
<keyword evidence="9" id="KW-1185">Reference proteome</keyword>
<keyword evidence="3 6" id="KW-0479">Metal-binding</keyword>
<dbReference type="SUPFAM" id="SSF51735">
    <property type="entry name" value="NAD(P)-binding Rossmann-fold domains"/>
    <property type="match status" value="1"/>
</dbReference>
<dbReference type="SUPFAM" id="SSF50129">
    <property type="entry name" value="GroES-like"/>
    <property type="match status" value="1"/>
</dbReference>
<name>A0ABU0BWP7_9HYPH</name>
<comment type="caution">
    <text evidence="8">The sequence shown here is derived from an EMBL/GenBank/DDBJ whole genome shotgun (WGS) entry which is preliminary data.</text>
</comment>
<evidence type="ECO:0000256" key="5">
    <source>
        <dbReference type="ARBA" id="ARBA00023002"/>
    </source>
</evidence>
<reference evidence="8 9" key="1">
    <citation type="submission" date="2023-07" db="EMBL/GenBank/DDBJ databases">
        <title>Genomic Encyclopedia of Type Strains, Phase IV (KMG-IV): sequencing the most valuable type-strain genomes for metagenomic binning, comparative biology and taxonomic classification.</title>
        <authorList>
            <person name="Goeker M."/>
        </authorList>
    </citation>
    <scope>NUCLEOTIDE SEQUENCE [LARGE SCALE GENOMIC DNA]</scope>
    <source>
        <strain evidence="8 9">DSM 1112</strain>
    </source>
</reference>
<evidence type="ECO:0000259" key="7">
    <source>
        <dbReference type="SMART" id="SM00829"/>
    </source>
</evidence>
<dbReference type="PANTHER" id="PTHR43350">
    <property type="entry name" value="NAD-DEPENDENT ALCOHOL DEHYDROGENASE"/>
    <property type="match status" value="1"/>
</dbReference>
<keyword evidence="5 8" id="KW-0560">Oxidoreductase</keyword>
<proteinExistence type="inferred from homology"/>
<organism evidence="8 9">
    <name type="scientific">Pararhizobium capsulatum DSM 1112</name>
    <dbReference type="NCBI Taxonomy" id="1121113"/>
    <lineage>
        <taxon>Bacteria</taxon>
        <taxon>Pseudomonadati</taxon>
        <taxon>Pseudomonadota</taxon>
        <taxon>Alphaproteobacteria</taxon>
        <taxon>Hyphomicrobiales</taxon>
        <taxon>Rhizobiaceae</taxon>
        <taxon>Rhizobium/Agrobacterium group</taxon>
        <taxon>Pararhizobium</taxon>
    </lineage>
</organism>
<dbReference type="InterPro" id="IPR002328">
    <property type="entry name" value="ADH_Zn_CS"/>
</dbReference>
<dbReference type="SMART" id="SM00829">
    <property type="entry name" value="PKS_ER"/>
    <property type="match status" value="1"/>
</dbReference>
<dbReference type="Gene3D" id="3.90.180.10">
    <property type="entry name" value="Medium-chain alcohol dehydrogenases, catalytic domain"/>
    <property type="match status" value="1"/>
</dbReference>
<gene>
    <name evidence="8" type="ORF">QO002_004277</name>
</gene>
<dbReference type="InterPro" id="IPR036291">
    <property type="entry name" value="NAD(P)-bd_dom_sf"/>
</dbReference>
<dbReference type="Gene3D" id="3.40.50.720">
    <property type="entry name" value="NAD(P)-binding Rossmann-like Domain"/>
    <property type="match status" value="1"/>
</dbReference>
<dbReference type="Pfam" id="PF08240">
    <property type="entry name" value="ADH_N"/>
    <property type="match status" value="1"/>
</dbReference>
<dbReference type="CDD" id="cd08278">
    <property type="entry name" value="benzyl_alcohol_DH"/>
    <property type="match status" value="1"/>
</dbReference>
<evidence type="ECO:0000256" key="3">
    <source>
        <dbReference type="ARBA" id="ARBA00022723"/>
    </source>
</evidence>
<dbReference type="InterPro" id="IPR011032">
    <property type="entry name" value="GroES-like_sf"/>
</dbReference>
<evidence type="ECO:0000313" key="9">
    <source>
        <dbReference type="Proteomes" id="UP001230207"/>
    </source>
</evidence>
<dbReference type="InterPro" id="IPR020843">
    <property type="entry name" value="ER"/>
</dbReference>
<dbReference type="Pfam" id="PF00107">
    <property type="entry name" value="ADH_zinc_N"/>
    <property type="match status" value="1"/>
</dbReference>
<evidence type="ECO:0000256" key="1">
    <source>
        <dbReference type="ARBA" id="ARBA00001947"/>
    </source>
</evidence>
<dbReference type="PROSITE" id="PS00059">
    <property type="entry name" value="ADH_ZINC"/>
    <property type="match status" value="1"/>
</dbReference>
<keyword evidence="4 6" id="KW-0862">Zinc</keyword>
<dbReference type="GO" id="GO:0018456">
    <property type="term" value="F:aryl-alcohol dehydrogenase (NAD+) activity"/>
    <property type="evidence" value="ECO:0007669"/>
    <property type="project" value="UniProtKB-EC"/>
</dbReference>
<dbReference type="PANTHER" id="PTHR43350:SF21">
    <property type="entry name" value="S-NITROSOMYCOTHIOL REDUCTASE MSCR"/>
    <property type="match status" value="1"/>
</dbReference>
<evidence type="ECO:0000256" key="6">
    <source>
        <dbReference type="RuleBase" id="RU361277"/>
    </source>
</evidence>
<dbReference type="InterPro" id="IPR013154">
    <property type="entry name" value="ADH-like_N"/>
</dbReference>
<comment type="cofactor">
    <cofactor evidence="1 6">
        <name>Zn(2+)</name>
        <dbReference type="ChEBI" id="CHEBI:29105"/>
    </cofactor>
</comment>
<feature type="domain" description="Enoyl reductase (ER)" evidence="7">
    <location>
        <begin position="7"/>
        <end position="365"/>
    </location>
</feature>
<comment type="similarity">
    <text evidence="2 6">Belongs to the zinc-containing alcohol dehydrogenase family.</text>
</comment>
<evidence type="ECO:0000256" key="2">
    <source>
        <dbReference type="ARBA" id="ARBA00008072"/>
    </source>
</evidence>